<sequence>MDARRHALIAGDAEALIGVLPVEPGSVRSRRIFAGPGGSAVRLALARGEVLEEHISTVPLLLQVLSGHVAVDVDDERVDLPIGGLLHIDANVPHAVEGLEDAQLLLLLMGERSRHPRTEPATRPPSA</sequence>
<dbReference type="PANTHER" id="PTHR37694:SF1">
    <property type="entry name" value="SLR8022 PROTEIN"/>
    <property type="match status" value="1"/>
</dbReference>
<comment type="caution">
    <text evidence="2">The sequence shown here is derived from an EMBL/GenBank/DDBJ whole genome shotgun (WGS) entry which is preliminary data.</text>
</comment>
<dbReference type="InterPro" id="IPR011051">
    <property type="entry name" value="RmlC_Cupin_sf"/>
</dbReference>
<accession>A0ABW1VI26</accession>
<dbReference type="EMBL" id="JBHSTP010000003">
    <property type="protein sequence ID" value="MFC6357177.1"/>
    <property type="molecule type" value="Genomic_DNA"/>
</dbReference>
<dbReference type="InterPro" id="IPR014710">
    <property type="entry name" value="RmlC-like_jellyroll"/>
</dbReference>
<name>A0ABW1VI26_9MICO</name>
<gene>
    <name evidence="2" type="ORF">ACFQB0_13785</name>
</gene>
<proteinExistence type="predicted"/>
<reference evidence="3" key="1">
    <citation type="journal article" date="2019" name="Int. J. Syst. Evol. Microbiol.">
        <title>The Global Catalogue of Microorganisms (GCM) 10K type strain sequencing project: providing services to taxonomists for standard genome sequencing and annotation.</title>
        <authorList>
            <consortium name="The Broad Institute Genomics Platform"/>
            <consortium name="The Broad Institute Genome Sequencing Center for Infectious Disease"/>
            <person name="Wu L."/>
            <person name="Ma J."/>
        </authorList>
    </citation>
    <scope>NUCLEOTIDE SEQUENCE [LARGE SCALE GENOMIC DNA]</scope>
    <source>
        <strain evidence="3">CCUG 43304</strain>
    </source>
</reference>
<dbReference type="CDD" id="cd02230">
    <property type="entry name" value="cupin_HP0902-like"/>
    <property type="match status" value="1"/>
</dbReference>
<feature type="domain" description="Cupin type-2" evidence="1">
    <location>
        <begin position="45"/>
        <end position="107"/>
    </location>
</feature>
<dbReference type="Pfam" id="PF07883">
    <property type="entry name" value="Cupin_2"/>
    <property type="match status" value="1"/>
</dbReference>
<evidence type="ECO:0000259" key="1">
    <source>
        <dbReference type="Pfam" id="PF07883"/>
    </source>
</evidence>
<keyword evidence="3" id="KW-1185">Reference proteome</keyword>
<organism evidence="2 3">
    <name type="scientific">Luethyella okanaganae</name>
    <dbReference type="NCBI Taxonomy" id="69372"/>
    <lineage>
        <taxon>Bacteria</taxon>
        <taxon>Bacillati</taxon>
        <taxon>Actinomycetota</taxon>
        <taxon>Actinomycetes</taxon>
        <taxon>Micrococcales</taxon>
        <taxon>Microbacteriaceae</taxon>
        <taxon>Luethyella</taxon>
    </lineage>
</organism>
<evidence type="ECO:0000313" key="3">
    <source>
        <dbReference type="Proteomes" id="UP001596306"/>
    </source>
</evidence>
<dbReference type="InterPro" id="IPR013096">
    <property type="entry name" value="Cupin_2"/>
</dbReference>
<dbReference type="RefSeq" id="WP_386732733.1">
    <property type="nucleotide sequence ID" value="NZ_JBHSTP010000003.1"/>
</dbReference>
<dbReference type="Proteomes" id="UP001596306">
    <property type="component" value="Unassembled WGS sequence"/>
</dbReference>
<dbReference type="PANTHER" id="PTHR37694">
    <property type="entry name" value="SLR8022 PROTEIN"/>
    <property type="match status" value="1"/>
</dbReference>
<dbReference type="Gene3D" id="2.60.120.10">
    <property type="entry name" value="Jelly Rolls"/>
    <property type="match status" value="1"/>
</dbReference>
<evidence type="ECO:0000313" key="2">
    <source>
        <dbReference type="EMBL" id="MFC6357177.1"/>
    </source>
</evidence>
<dbReference type="SUPFAM" id="SSF51182">
    <property type="entry name" value="RmlC-like cupins"/>
    <property type="match status" value="1"/>
</dbReference>
<protein>
    <submittedName>
        <fullName evidence="2">Cupin domain-containing protein</fullName>
    </submittedName>
</protein>